<dbReference type="AlphaFoldDB" id="A0A318H5X0"/>
<dbReference type="PROSITE" id="PS01304">
    <property type="entry name" value="UBIH"/>
    <property type="match status" value="1"/>
</dbReference>
<dbReference type="InterPro" id="IPR002938">
    <property type="entry name" value="FAD-bd"/>
</dbReference>
<gene>
    <name evidence="2" type="ORF">C7444_11375</name>
</gene>
<proteinExistence type="predicted"/>
<reference evidence="2 3" key="1">
    <citation type="submission" date="2018-05" db="EMBL/GenBank/DDBJ databases">
        <title>Genomic Encyclopedia of Type Strains, Phase IV (KMG-IV): sequencing the most valuable type-strain genomes for metagenomic binning, comparative biology and taxonomic classification.</title>
        <authorList>
            <person name="Goeker M."/>
        </authorList>
    </citation>
    <scope>NUCLEOTIDE SEQUENCE [LARGE SCALE GENOMIC DNA]</scope>
    <source>
        <strain evidence="2 3">DSM 566</strain>
    </source>
</reference>
<dbReference type="PANTHER" id="PTHR43876:SF7">
    <property type="entry name" value="UBIQUINONE BIOSYNTHESIS MONOOXYGENASE COQ6, MITOCHONDRIAL"/>
    <property type="match status" value="1"/>
</dbReference>
<dbReference type="InterPro" id="IPR018168">
    <property type="entry name" value="Ubi_Hdrlase_CS"/>
</dbReference>
<dbReference type="GO" id="GO:0071949">
    <property type="term" value="F:FAD binding"/>
    <property type="evidence" value="ECO:0007669"/>
    <property type="project" value="InterPro"/>
</dbReference>
<dbReference type="InterPro" id="IPR051205">
    <property type="entry name" value="UbiH/COQ6_monooxygenase"/>
</dbReference>
<evidence type="ECO:0000259" key="1">
    <source>
        <dbReference type="Pfam" id="PF01494"/>
    </source>
</evidence>
<evidence type="ECO:0000313" key="2">
    <source>
        <dbReference type="EMBL" id="PXW94584.1"/>
    </source>
</evidence>
<comment type="caution">
    <text evidence="2">The sequence shown here is derived from an EMBL/GenBank/DDBJ whole genome shotgun (WGS) entry which is preliminary data.</text>
</comment>
<organism evidence="2 3">
    <name type="scientific">Sphaerotilus hippei</name>
    <dbReference type="NCBI Taxonomy" id="744406"/>
    <lineage>
        <taxon>Bacteria</taxon>
        <taxon>Pseudomonadati</taxon>
        <taxon>Pseudomonadota</taxon>
        <taxon>Betaproteobacteria</taxon>
        <taxon>Burkholderiales</taxon>
        <taxon>Sphaerotilaceae</taxon>
        <taxon>Sphaerotilus</taxon>
    </lineage>
</organism>
<dbReference type="OrthoDB" id="9769565at2"/>
<accession>A0A318H5X0</accession>
<protein>
    <submittedName>
        <fullName evidence="2">2-octaprenyl-6-methoxyphenol hydroxylase</fullName>
    </submittedName>
</protein>
<name>A0A318H5X0_9BURK</name>
<dbReference type="RefSeq" id="WP_110401471.1">
    <property type="nucleotide sequence ID" value="NZ_QJJS01000013.1"/>
</dbReference>
<feature type="domain" description="FAD-binding" evidence="1">
    <location>
        <begin position="14"/>
        <end position="106"/>
    </location>
</feature>
<dbReference type="SUPFAM" id="SSF51905">
    <property type="entry name" value="FAD/NAD(P)-binding domain"/>
    <property type="match status" value="1"/>
</dbReference>
<evidence type="ECO:0000313" key="3">
    <source>
        <dbReference type="Proteomes" id="UP000247811"/>
    </source>
</evidence>
<dbReference type="Proteomes" id="UP000247811">
    <property type="component" value="Unassembled WGS sequence"/>
</dbReference>
<keyword evidence="3" id="KW-1185">Reference proteome</keyword>
<dbReference type="InterPro" id="IPR036188">
    <property type="entry name" value="FAD/NAD-bd_sf"/>
</dbReference>
<dbReference type="PANTHER" id="PTHR43876">
    <property type="entry name" value="UBIQUINONE BIOSYNTHESIS MONOOXYGENASE COQ6, MITOCHONDRIAL"/>
    <property type="match status" value="1"/>
</dbReference>
<dbReference type="PRINTS" id="PR00420">
    <property type="entry name" value="RNGMNOXGNASE"/>
</dbReference>
<dbReference type="Gene3D" id="3.30.9.10">
    <property type="entry name" value="D-Amino Acid Oxidase, subunit A, domain 2"/>
    <property type="match status" value="1"/>
</dbReference>
<sequence>MKPSACPVSPAALDLAIIGAGPAGLALALHAAQRLPRARITVYDRWPARHDLSGDRRTLALAQGSVQFLDRLGVGAAIAGRAAPILEVHVSQQQPGLLELLGLPAAAQLSLKAADLGVPQLGAVVAYGAIVEPMRAAWRARCEAEPQRLQARLGCAVQAVDTLDEAAGEGRGVAVRWLEAAVARPEGPAEVLETARARHDLAVIAEGGVFAEQSRKAVARDYRQVAWVGTVELEGGRPGVAYERFTPQGPVALLPLPAAAGGRAQAALVWCVPADDDPVRGLDTAQRLAVLQHVLPASVGRLVGLGPLKDFALGLNAERTLVQGRAVRIGNAAQTLHPVAGQGLNLGLRDVHALVEQLERRPDLEQALSGMEWQRGPDRWSLIAGTDFLARSFTWDAPGLSTLRGVGLGLLQRLPGLSTLLARQMMFGRR</sequence>
<dbReference type="Gene3D" id="3.50.50.60">
    <property type="entry name" value="FAD/NAD(P)-binding domain"/>
    <property type="match status" value="2"/>
</dbReference>
<dbReference type="Pfam" id="PF01494">
    <property type="entry name" value="FAD_binding_3"/>
    <property type="match status" value="2"/>
</dbReference>
<feature type="domain" description="FAD-binding" evidence="1">
    <location>
        <begin position="316"/>
        <end position="358"/>
    </location>
</feature>
<dbReference type="EMBL" id="QJJS01000013">
    <property type="protein sequence ID" value="PXW94584.1"/>
    <property type="molecule type" value="Genomic_DNA"/>
</dbReference>